<evidence type="ECO:0000313" key="2">
    <source>
        <dbReference type="Proteomes" id="UP000541444"/>
    </source>
</evidence>
<keyword evidence="2" id="KW-1185">Reference proteome</keyword>
<gene>
    <name evidence="1" type="ORF">GIB67_004751</name>
</gene>
<dbReference type="Proteomes" id="UP000541444">
    <property type="component" value="Unassembled WGS sequence"/>
</dbReference>
<dbReference type="AlphaFoldDB" id="A0A7J7NQY8"/>
<sequence length="244" mass="26655">MCRGLGPWGPNLVRKYTSARFNSYSTGDILTEEESNLLTEYVYHTLAAKASGELCLKYIFSFGAFARSPLIRRFLDQRDGYDDRRVKCLALVLKGFLTPRLKAQFGPTAFSPSLVETTQSPDNGLIASSQEHEEFAGSQIGETLARKGFIRPVFMVQWVKPEGVLTGNGYHVGAVAGLAQAGERVIKRRPVSNGEGVGVTHGIQWTPPVGIPTGIGTRIITKDDMFSVLTGEKTAVRGEETKQS</sequence>
<organism evidence="1 2">
    <name type="scientific">Kingdonia uniflora</name>
    <dbReference type="NCBI Taxonomy" id="39325"/>
    <lineage>
        <taxon>Eukaryota</taxon>
        <taxon>Viridiplantae</taxon>
        <taxon>Streptophyta</taxon>
        <taxon>Embryophyta</taxon>
        <taxon>Tracheophyta</taxon>
        <taxon>Spermatophyta</taxon>
        <taxon>Magnoliopsida</taxon>
        <taxon>Ranunculales</taxon>
        <taxon>Circaeasteraceae</taxon>
        <taxon>Kingdonia</taxon>
    </lineage>
</organism>
<name>A0A7J7NQY8_9MAGN</name>
<evidence type="ECO:0000313" key="1">
    <source>
        <dbReference type="EMBL" id="KAF6169470.1"/>
    </source>
</evidence>
<comment type="caution">
    <text evidence="1">The sequence shown here is derived from an EMBL/GenBank/DDBJ whole genome shotgun (WGS) entry which is preliminary data.</text>
</comment>
<dbReference type="EMBL" id="JACGCM010000658">
    <property type="protein sequence ID" value="KAF6169470.1"/>
    <property type="molecule type" value="Genomic_DNA"/>
</dbReference>
<proteinExistence type="predicted"/>
<reference evidence="1 2" key="1">
    <citation type="journal article" date="2020" name="IScience">
        <title>Genome Sequencing of the Endangered Kingdonia uniflora (Circaeasteraceae, Ranunculales) Reveals Potential Mechanisms of Evolutionary Specialization.</title>
        <authorList>
            <person name="Sun Y."/>
            <person name="Deng T."/>
            <person name="Zhang A."/>
            <person name="Moore M.J."/>
            <person name="Landis J.B."/>
            <person name="Lin N."/>
            <person name="Zhang H."/>
            <person name="Zhang X."/>
            <person name="Huang J."/>
            <person name="Zhang X."/>
            <person name="Sun H."/>
            <person name="Wang H."/>
        </authorList>
    </citation>
    <scope>NUCLEOTIDE SEQUENCE [LARGE SCALE GENOMIC DNA]</scope>
    <source>
        <strain evidence="1">TB1705</strain>
        <tissue evidence="1">Leaf</tissue>
    </source>
</reference>
<accession>A0A7J7NQY8</accession>
<protein>
    <submittedName>
        <fullName evidence="1">Uncharacterized protein</fullName>
    </submittedName>
</protein>
<dbReference type="OrthoDB" id="1685806at2759"/>